<dbReference type="InterPro" id="IPR014004">
    <property type="entry name" value="Transpt-assoc_nodulatn_dom_bac"/>
</dbReference>
<dbReference type="PROSITE" id="PS50914">
    <property type="entry name" value="BON"/>
    <property type="match status" value="2"/>
</dbReference>
<evidence type="ECO:0000313" key="4">
    <source>
        <dbReference type="EMBL" id="AWH88362.1"/>
    </source>
</evidence>
<dbReference type="PROSITE" id="PS51257">
    <property type="entry name" value="PROKAR_LIPOPROTEIN"/>
    <property type="match status" value="1"/>
</dbReference>
<name>A0A2Y9TXM3_9GAMM</name>
<dbReference type="InterPro" id="IPR051686">
    <property type="entry name" value="Lipoprotein_DolP"/>
</dbReference>
<dbReference type="SMART" id="SM00749">
    <property type="entry name" value="BON"/>
    <property type="match status" value="2"/>
</dbReference>
<dbReference type="Pfam" id="PF04972">
    <property type="entry name" value="BON"/>
    <property type="match status" value="2"/>
</dbReference>
<keyword evidence="1 2" id="KW-0732">Signal</keyword>
<feature type="chain" id="PRO_5015992457" evidence="2">
    <location>
        <begin position="20"/>
        <end position="192"/>
    </location>
</feature>
<dbReference type="KEGG" id="lpv:HYN51_07225"/>
<gene>
    <name evidence="4" type="ORF">HYN51_07225</name>
</gene>
<dbReference type="Proteomes" id="UP000244908">
    <property type="component" value="Chromosome"/>
</dbReference>
<sequence length="192" mass="20224">MKIRNLTVLAMLLSTTMLSGCVAVVAGGAAMATKTATDPRTVGTQVDDVTLEARVSNAIAKDQEIKQEARIVTTAYHGSVLLTGQTPKAELAERAKNIAVGVDGAEEVHNAVRVGKPVEISTASSDSWITTKIRSQLLTSDKVKSSNVKVVTENGEVFLLGLVTEAQGQEAAKVASEVSGVKQVITVFQYVK</sequence>
<evidence type="ECO:0000256" key="1">
    <source>
        <dbReference type="ARBA" id="ARBA00022729"/>
    </source>
</evidence>
<feature type="domain" description="BON" evidence="3">
    <location>
        <begin position="47"/>
        <end position="116"/>
    </location>
</feature>
<dbReference type="RefSeq" id="WP_108900435.1">
    <property type="nucleotide sequence ID" value="NZ_CP029185.2"/>
</dbReference>
<feature type="domain" description="BON" evidence="3">
    <location>
        <begin position="125"/>
        <end position="192"/>
    </location>
</feature>
<dbReference type="OrthoDB" id="9783990at2"/>
<feature type="signal peptide" evidence="2">
    <location>
        <begin position="1"/>
        <end position="19"/>
    </location>
</feature>
<dbReference type="EMBL" id="CP029185">
    <property type="protein sequence ID" value="AWH88362.1"/>
    <property type="molecule type" value="Genomic_DNA"/>
</dbReference>
<dbReference type="PANTHER" id="PTHR34606:SF4">
    <property type="entry name" value="OUTER MEMBRANE LIPOPROTEIN DOLP"/>
    <property type="match status" value="1"/>
</dbReference>
<accession>A0A2Y9TXM3</accession>
<organism evidence="4 5">
    <name type="scientific">Limnobaculum parvum</name>
    <dbReference type="NCBI Taxonomy" id="2172103"/>
    <lineage>
        <taxon>Bacteria</taxon>
        <taxon>Pseudomonadati</taxon>
        <taxon>Pseudomonadota</taxon>
        <taxon>Gammaproteobacteria</taxon>
        <taxon>Enterobacterales</taxon>
        <taxon>Budviciaceae</taxon>
        <taxon>Limnobaculum</taxon>
    </lineage>
</organism>
<dbReference type="PANTHER" id="PTHR34606">
    <property type="entry name" value="BON DOMAIN-CONTAINING PROTEIN"/>
    <property type="match status" value="1"/>
</dbReference>
<protein>
    <submittedName>
        <fullName evidence="4">Osmotically-inducible protein OsmY</fullName>
    </submittedName>
</protein>
<dbReference type="InterPro" id="IPR007055">
    <property type="entry name" value="BON_dom"/>
</dbReference>
<dbReference type="NCBIfam" id="NF008247">
    <property type="entry name" value="PRK11023.1"/>
    <property type="match status" value="1"/>
</dbReference>
<evidence type="ECO:0000259" key="3">
    <source>
        <dbReference type="PROSITE" id="PS50914"/>
    </source>
</evidence>
<reference evidence="4 5" key="1">
    <citation type="journal article" date="2019" name="Int. J. Syst. Evol. Microbiol.">
        <title>Limnobaculum parvum gen. nov., sp. nov., isolated from a freshwater lake.</title>
        <authorList>
            <person name="Baek C."/>
            <person name="Shin S.K."/>
            <person name="Yi H."/>
        </authorList>
    </citation>
    <scope>NUCLEOTIDE SEQUENCE [LARGE SCALE GENOMIC DNA]</scope>
    <source>
        <strain evidence="4 5">HYN0051</strain>
    </source>
</reference>
<dbReference type="AlphaFoldDB" id="A0A2Y9TXM3"/>
<keyword evidence="5" id="KW-1185">Reference proteome</keyword>
<dbReference type="Gene3D" id="3.30.1340.30">
    <property type="match status" value="1"/>
</dbReference>
<evidence type="ECO:0000313" key="5">
    <source>
        <dbReference type="Proteomes" id="UP000244908"/>
    </source>
</evidence>
<evidence type="ECO:0000256" key="2">
    <source>
        <dbReference type="SAM" id="SignalP"/>
    </source>
</evidence>
<proteinExistence type="predicted"/>